<accession>A0A2G8Y9M7</accession>
<feature type="region of interest" description="Disordered" evidence="1">
    <location>
        <begin position="35"/>
        <end position="343"/>
    </location>
</feature>
<evidence type="ECO:0000256" key="2">
    <source>
        <dbReference type="SAM" id="SignalP"/>
    </source>
</evidence>
<feature type="compositionally biased region" description="Low complexity" evidence="1">
    <location>
        <begin position="88"/>
        <end position="110"/>
    </location>
</feature>
<evidence type="ECO:0008006" key="5">
    <source>
        <dbReference type="Google" id="ProtNLM"/>
    </source>
</evidence>
<keyword evidence="2" id="KW-0732">Signal</keyword>
<dbReference type="EMBL" id="AGQR02000562">
    <property type="protein sequence ID" value="PIM03976.1"/>
    <property type="molecule type" value="Genomic_DNA"/>
</dbReference>
<evidence type="ECO:0000313" key="3">
    <source>
        <dbReference type="EMBL" id="PIM03976.1"/>
    </source>
</evidence>
<feature type="chain" id="PRO_5013816000" description="Transmembrane protein" evidence="2">
    <location>
        <begin position="21"/>
        <end position="700"/>
    </location>
</feature>
<name>A0A2G8Y9M7_TOXGO</name>
<evidence type="ECO:0000256" key="1">
    <source>
        <dbReference type="SAM" id="MobiDB-lite"/>
    </source>
</evidence>
<dbReference type="AlphaFoldDB" id="A0A2G8Y9M7"/>
<evidence type="ECO:0000313" key="4">
    <source>
        <dbReference type="Proteomes" id="UP000236343"/>
    </source>
</evidence>
<feature type="compositionally biased region" description="Basic and acidic residues" evidence="1">
    <location>
        <begin position="175"/>
        <end position="194"/>
    </location>
</feature>
<dbReference type="VEuPathDB" id="ToxoDB:TGCOUG_225330"/>
<feature type="compositionally biased region" description="Polar residues" evidence="1">
    <location>
        <begin position="126"/>
        <end position="146"/>
    </location>
</feature>
<proteinExistence type="predicted"/>
<gene>
    <name evidence="3" type="ORF">TGCOUG_225330</name>
</gene>
<feature type="compositionally biased region" description="Basic and acidic residues" evidence="1">
    <location>
        <begin position="309"/>
        <end position="329"/>
    </location>
</feature>
<sequence>MASIPLGLASSFLFCLLSEAVSLQLGHPVTLSAGSSRQLSFRVPGGSKGGLPSDLDSQGQLSFVELGKGRQSKSKKRAKEKDEDADSELANASEESQSQEEGSQQGSQSESQEEEEEEEAFARKGASSSQKKVSDKGSQISAGRQGSSKKSVSTANSSSSDAFDEEQGEGSGVAEEEHTRNSEAESGIAERSEAPNEPDEGGSAAAADEAEGGSVHGSQSWKEEGSAKVEPPVEESTGVSKRGGRGGKSEKDRTEEESEDEESMTVSSNASAGSARSQTGKGKKSRRRDRKEEDGSSSVIESPPPPKRAHSERQAKEAESLQASHERKGGRAPLDPDAPRLGYKSRGDVCSAIGCKEVVNRDEDDSLQGCLTTVACAHCSGSGVAATHKSCRNWKMSGANEIVLANGIFRIQRGVAKIGDEILVRVAWDRSFVIGVNVCAPDLRQTVAITKNTSPGGHVPIFRIATVQLTAQRSMHLQAQSANGAGTSGLASVSFTVEFPGKEQRKAIHSLSAELHPVCLANKAHIEPVQLQANGVSRMFSSSWFSFPAFTTPSLATSEIVVKLHCERDDCASDTITGCIRLLCSATLPQVEAKLHASSAVSTPVTSMFHPGMMPGQLMGAGVSPAIVPQLGLFPGQAGMMPMQQAGVVPLMPAVRPVGMGAGRFWMMPRFYVVRSTPDVLAMIEAMLCQNEWYIIVLRK</sequence>
<feature type="compositionally biased region" description="Polar residues" evidence="1">
    <location>
        <begin position="269"/>
        <end position="279"/>
    </location>
</feature>
<reference evidence="3 4" key="1">
    <citation type="journal article" date="2016" name="Nat. Commun.">
        <title>Local admixture of amplified and diversified secreted pathogenesis determinants shapes mosaic Toxoplasma gondii genomes.</title>
        <authorList>
            <person name="Lorenzi H."/>
            <person name="Khan A."/>
            <person name="Behnke M.S."/>
            <person name="Namasivayam S."/>
            <person name="Swapna L.S."/>
            <person name="Hadjithomas M."/>
            <person name="Karamycheva S."/>
            <person name="Pinney D."/>
            <person name="Brunk B.P."/>
            <person name="Ajioka J.W."/>
            <person name="Ajzenberg D."/>
            <person name="Boothroyd J.C."/>
            <person name="Boyle J.P."/>
            <person name="Darde M.L."/>
            <person name="Diaz-Miranda M.A."/>
            <person name="Dubey J.P."/>
            <person name="Fritz H.M."/>
            <person name="Gennari S.M."/>
            <person name="Gregory B.D."/>
            <person name="Kim K."/>
            <person name="Saeij J.P."/>
            <person name="Su C."/>
            <person name="White M.W."/>
            <person name="Zhu X.Q."/>
            <person name="Howe D.K."/>
            <person name="Rosenthal B.M."/>
            <person name="Grigg M.E."/>
            <person name="Parkinson J."/>
            <person name="Liu L."/>
            <person name="Kissinger J.C."/>
            <person name="Roos D.S."/>
            <person name="Sibley L.D."/>
        </authorList>
    </citation>
    <scope>NUCLEOTIDE SEQUENCE [LARGE SCALE GENOMIC DNA]</scope>
    <source>
        <strain evidence="3 4">COUG</strain>
    </source>
</reference>
<organism evidence="3 4">
    <name type="scientific">Toxoplasma gondii COUG</name>
    <dbReference type="NCBI Taxonomy" id="1074873"/>
    <lineage>
        <taxon>Eukaryota</taxon>
        <taxon>Sar</taxon>
        <taxon>Alveolata</taxon>
        <taxon>Apicomplexa</taxon>
        <taxon>Conoidasida</taxon>
        <taxon>Coccidia</taxon>
        <taxon>Eucoccidiorida</taxon>
        <taxon>Eimeriorina</taxon>
        <taxon>Sarcocystidae</taxon>
        <taxon>Toxoplasma</taxon>
    </lineage>
</organism>
<dbReference type="Proteomes" id="UP000236343">
    <property type="component" value="Unassembled WGS sequence"/>
</dbReference>
<feature type="signal peptide" evidence="2">
    <location>
        <begin position="1"/>
        <end position="20"/>
    </location>
</feature>
<feature type="compositionally biased region" description="Low complexity" evidence="1">
    <location>
        <begin position="148"/>
        <end position="160"/>
    </location>
</feature>
<comment type="caution">
    <text evidence="3">The sequence shown here is derived from an EMBL/GenBank/DDBJ whole genome shotgun (WGS) entry which is preliminary data.</text>
</comment>
<protein>
    <recommendedName>
        <fullName evidence="5">Transmembrane protein</fullName>
    </recommendedName>
</protein>